<sequence>MPLRHYPGIPTSPSQAWRRPRWAARCAWAAGVLLACVLTHNAHAWGIGSYYQDHWIAQDMLRRTYENHNRAFSQGSSRKAKQGKAQQPASNPKAYQYTFSQAVSDQVATEFIEQLLADTRKRGALDAATEQKIRTMAGWNFVPAVRERLHKKAGSPKKDNVAQAIAFWLLINYGTIHKAQNTDMATGQLVQQFEVALSKDQSMLSMSDADKQRMAESLLWQSLVQIVAQEEAGNDPARLQAAADQARANLRSVGIDADTLQMTKQGLALSH</sequence>
<dbReference type="Proteomes" id="UP000217999">
    <property type="component" value="Unassembled WGS sequence"/>
</dbReference>
<dbReference type="EMBL" id="NSJF01000001">
    <property type="protein sequence ID" value="PAT35937.1"/>
    <property type="molecule type" value="Genomic_DNA"/>
</dbReference>
<evidence type="ECO:0000313" key="3">
    <source>
        <dbReference type="Proteomes" id="UP000217999"/>
    </source>
</evidence>
<dbReference type="RefSeq" id="WP_095548796.1">
    <property type="nucleotide sequence ID" value="NZ_NSJF01000001.1"/>
</dbReference>
<evidence type="ECO:0000256" key="1">
    <source>
        <dbReference type="SAM" id="MobiDB-lite"/>
    </source>
</evidence>
<accession>A0A2A2ADT0</accession>
<evidence type="ECO:0000313" key="2">
    <source>
        <dbReference type="EMBL" id="PAT35937.1"/>
    </source>
</evidence>
<organism evidence="2 3">
    <name type="scientific">Vandammella animalimorsus</name>
    <dbReference type="NCBI Taxonomy" id="2029117"/>
    <lineage>
        <taxon>Bacteria</taxon>
        <taxon>Pseudomonadati</taxon>
        <taxon>Pseudomonadota</taxon>
        <taxon>Betaproteobacteria</taxon>
        <taxon>Burkholderiales</taxon>
        <taxon>Comamonadaceae</taxon>
        <taxon>Vandammella</taxon>
    </lineage>
</organism>
<comment type="caution">
    <text evidence="2">The sequence shown here is derived from an EMBL/GenBank/DDBJ whole genome shotgun (WGS) entry which is preliminary data.</text>
</comment>
<reference evidence="2 3" key="1">
    <citation type="submission" date="2017-08" db="EMBL/GenBank/DDBJ databases">
        <title>WGS of Clinical strains of the CDC Group NO-1 linked to zoonotic infections in humans.</title>
        <authorList>
            <person name="Bernier A.-M."/>
            <person name="Bernard K."/>
        </authorList>
    </citation>
    <scope>NUCLEOTIDE SEQUENCE [LARGE SCALE GENOMIC DNA]</scope>
    <source>
        <strain evidence="2 3">NML03-0146</strain>
    </source>
</reference>
<feature type="region of interest" description="Disordered" evidence="1">
    <location>
        <begin position="70"/>
        <end position="91"/>
    </location>
</feature>
<protein>
    <submittedName>
        <fullName evidence="2">Uncharacterized protein</fullName>
    </submittedName>
</protein>
<dbReference type="AlphaFoldDB" id="A0A2A2ADT0"/>
<dbReference type="InterPro" id="IPR046505">
    <property type="entry name" value="DUF6683"/>
</dbReference>
<gene>
    <name evidence="2" type="ORF">CK620_01430</name>
</gene>
<name>A0A2A2ADT0_9BURK</name>
<proteinExistence type="predicted"/>
<dbReference type="Pfam" id="PF20388">
    <property type="entry name" value="DUF6683"/>
    <property type="match status" value="1"/>
</dbReference>